<name>M3D3F4_SPHMS</name>
<proteinExistence type="predicted"/>
<dbReference type="Proteomes" id="UP000016931">
    <property type="component" value="Unassembled WGS sequence"/>
</dbReference>
<dbReference type="GeneID" id="27898461"/>
<dbReference type="HOGENOM" id="CLU_2723832_0_0_1"/>
<dbReference type="AlphaFoldDB" id="M3D3F4"/>
<evidence type="ECO:0000313" key="3">
    <source>
        <dbReference type="Proteomes" id="UP000016931"/>
    </source>
</evidence>
<dbReference type="RefSeq" id="XP_016760881.1">
    <property type="nucleotide sequence ID" value="XM_016901324.1"/>
</dbReference>
<sequence>MSDSPTVRHDEHVAYVPAVRKSVFVSQPQPSERVVEVKWNTLSASEASESKTGQHTSQLPGGTWIAPGQAQQ</sequence>
<feature type="compositionally biased region" description="Polar residues" evidence="1">
    <location>
        <begin position="44"/>
        <end position="60"/>
    </location>
</feature>
<organism evidence="2 3">
    <name type="scientific">Sphaerulina musiva (strain SO2202)</name>
    <name type="common">Poplar stem canker fungus</name>
    <name type="synonym">Septoria musiva</name>
    <dbReference type="NCBI Taxonomy" id="692275"/>
    <lineage>
        <taxon>Eukaryota</taxon>
        <taxon>Fungi</taxon>
        <taxon>Dikarya</taxon>
        <taxon>Ascomycota</taxon>
        <taxon>Pezizomycotina</taxon>
        <taxon>Dothideomycetes</taxon>
        <taxon>Dothideomycetidae</taxon>
        <taxon>Mycosphaerellales</taxon>
        <taxon>Mycosphaerellaceae</taxon>
        <taxon>Sphaerulina</taxon>
    </lineage>
</organism>
<evidence type="ECO:0000256" key="1">
    <source>
        <dbReference type="SAM" id="MobiDB-lite"/>
    </source>
</evidence>
<keyword evidence="3" id="KW-1185">Reference proteome</keyword>
<evidence type="ECO:0000313" key="2">
    <source>
        <dbReference type="EMBL" id="EMF12760.1"/>
    </source>
</evidence>
<reference evidence="2 3" key="1">
    <citation type="journal article" date="2012" name="PLoS Pathog.">
        <title>Diverse lifestyles and strategies of plant pathogenesis encoded in the genomes of eighteen Dothideomycetes fungi.</title>
        <authorList>
            <person name="Ohm R.A."/>
            <person name="Feau N."/>
            <person name="Henrissat B."/>
            <person name="Schoch C.L."/>
            <person name="Horwitz B.A."/>
            <person name="Barry K.W."/>
            <person name="Condon B.J."/>
            <person name="Copeland A.C."/>
            <person name="Dhillon B."/>
            <person name="Glaser F."/>
            <person name="Hesse C.N."/>
            <person name="Kosti I."/>
            <person name="LaButti K."/>
            <person name="Lindquist E.A."/>
            <person name="Lucas S."/>
            <person name="Salamov A.A."/>
            <person name="Bradshaw R.E."/>
            <person name="Ciuffetti L."/>
            <person name="Hamelin R.C."/>
            <person name="Kema G.H.J."/>
            <person name="Lawrence C."/>
            <person name="Scott J.A."/>
            <person name="Spatafora J.W."/>
            <person name="Turgeon B.G."/>
            <person name="de Wit P.J.G.M."/>
            <person name="Zhong S."/>
            <person name="Goodwin S.B."/>
            <person name="Grigoriev I.V."/>
        </authorList>
    </citation>
    <scope>NUCLEOTIDE SEQUENCE [LARGE SCALE GENOMIC DNA]</scope>
    <source>
        <strain evidence="2 3">SO2202</strain>
    </source>
</reference>
<protein>
    <submittedName>
        <fullName evidence="2">Uncharacterized protein</fullName>
    </submittedName>
</protein>
<dbReference type="EMBL" id="KB456264">
    <property type="protein sequence ID" value="EMF12760.1"/>
    <property type="molecule type" value="Genomic_DNA"/>
</dbReference>
<accession>M3D3F4</accession>
<gene>
    <name evidence="2" type="ORF">SEPMUDRAFT_117319</name>
</gene>
<feature type="region of interest" description="Disordered" evidence="1">
    <location>
        <begin position="44"/>
        <end position="72"/>
    </location>
</feature>